<sequence length="73" mass="8277">MNFRSKGKATKDRRGISSLFKEKSLKTSHVQVAREYLLKYVVLSTTMARKLLARLSLPNHGSNLRAIVDLDNC</sequence>
<protein>
    <submittedName>
        <fullName evidence="1">Uncharacterized protein</fullName>
    </submittedName>
</protein>
<accession>A0A0P0CMP6</accession>
<evidence type="ECO:0000313" key="1">
    <source>
        <dbReference type="EMBL" id="ALI98267.1"/>
    </source>
</evidence>
<evidence type="ECO:0000313" key="2">
    <source>
        <dbReference type="Proteomes" id="UP000061382"/>
    </source>
</evidence>
<name>A0A0P0CMP6_9BACT</name>
<gene>
    <name evidence="1" type="ORF">DC20_03820</name>
</gene>
<dbReference type="PATRIC" id="fig|512763.3.peg.850"/>
<dbReference type="AlphaFoldDB" id="A0A0P0CMP6"/>
<dbReference type="EMBL" id="CP012643">
    <property type="protein sequence ID" value="ALI98267.1"/>
    <property type="molecule type" value="Genomic_DNA"/>
</dbReference>
<reference evidence="1 2" key="1">
    <citation type="submission" date="2015-08" db="EMBL/GenBank/DDBJ databases">
        <title>Complete genome sequence of Rufibacter tibetensis strain 1351t, a radiation-resistant bacterium from tibet plateau.</title>
        <authorList>
            <person name="Dai J."/>
        </authorList>
    </citation>
    <scope>NUCLEOTIDE SEQUENCE [LARGE SCALE GENOMIC DNA]</scope>
    <source>
        <strain evidence="1 2">1351</strain>
    </source>
</reference>
<proteinExistence type="predicted"/>
<organism evidence="1 2">
    <name type="scientific">Rufibacter tibetensis</name>
    <dbReference type="NCBI Taxonomy" id="512763"/>
    <lineage>
        <taxon>Bacteria</taxon>
        <taxon>Pseudomonadati</taxon>
        <taxon>Bacteroidota</taxon>
        <taxon>Cytophagia</taxon>
        <taxon>Cytophagales</taxon>
        <taxon>Hymenobacteraceae</taxon>
        <taxon>Rufibacter</taxon>
    </lineage>
</organism>
<dbReference type="KEGG" id="rti:DC20_03820"/>
<dbReference type="Proteomes" id="UP000061382">
    <property type="component" value="Chromosome"/>
</dbReference>
<keyword evidence="2" id="KW-1185">Reference proteome</keyword>